<dbReference type="PANTHER" id="PTHR34219:SF3">
    <property type="entry name" value="BLL7967 PROTEIN"/>
    <property type="match status" value="1"/>
</dbReference>
<keyword evidence="1" id="KW-0812">Transmembrane</keyword>
<dbReference type="InterPro" id="IPR005625">
    <property type="entry name" value="PepSY-ass_TM"/>
</dbReference>
<evidence type="ECO:0000256" key="1">
    <source>
        <dbReference type="SAM" id="Phobius"/>
    </source>
</evidence>
<dbReference type="InterPro" id="IPR025711">
    <property type="entry name" value="PepSY"/>
</dbReference>
<evidence type="ECO:0000259" key="2">
    <source>
        <dbReference type="Pfam" id="PF03413"/>
    </source>
</evidence>
<dbReference type="STRING" id="1075417.SAMN05421823_10571"/>
<dbReference type="OrthoDB" id="111691at2"/>
<name>A0A1G9IQJ5_9BACT</name>
<keyword evidence="1" id="KW-1133">Transmembrane helix</keyword>
<dbReference type="PANTHER" id="PTHR34219">
    <property type="entry name" value="IRON-REGULATED INNER MEMBRANE PROTEIN-RELATED"/>
    <property type="match status" value="1"/>
</dbReference>
<feature type="domain" description="PepSY" evidence="2">
    <location>
        <begin position="65"/>
        <end position="123"/>
    </location>
</feature>
<dbReference type="Pfam" id="PF03413">
    <property type="entry name" value="PepSY"/>
    <property type="match status" value="1"/>
</dbReference>
<keyword evidence="1" id="KW-0472">Membrane</keyword>
<feature type="transmembrane region" description="Helical" evidence="1">
    <location>
        <begin position="151"/>
        <end position="172"/>
    </location>
</feature>
<feature type="transmembrane region" description="Helical" evidence="1">
    <location>
        <begin position="202"/>
        <end position="225"/>
    </location>
</feature>
<keyword evidence="4" id="KW-1185">Reference proteome</keyword>
<proteinExistence type="predicted"/>
<dbReference type="Proteomes" id="UP000198510">
    <property type="component" value="Unassembled WGS sequence"/>
</dbReference>
<dbReference type="RefSeq" id="WP_089683010.1">
    <property type="nucleotide sequence ID" value="NZ_FNFO01000005.1"/>
</dbReference>
<protein>
    <submittedName>
        <fullName evidence="3">Uncharacterized iron-regulated membrane protein</fullName>
    </submittedName>
</protein>
<evidence type="ECO:0000313" key="3">
    <source>
        <dbReference type="EMBL" id="SDL27286.1"/>
    </source>
</evidence>
<accession>A0A1G9IQJ5</accession>
<gene>
    <name evidence="3" type="ORF">SAMN05421823_10571</name>
</gene>
<feature type="transmembrane region" description="Helical" evidence="1">
    <location>
        <begin position="20"/>
        <end position="41"/>
    </location>
</feature>
<dbReference type="EMBL" id="FNFO01000005">
    <property type="protein sequence ID" value="SDL27286.1"/>
    <property type="molecule type" value="Genomic_DNA"/>
</dbReference>
<dbReference type="AlphaFoldDB" id="A0A1G9IQJ5"/>
<organism evidence="3 4">
    <name type="scientific">Catalinimonas alkaloidigena</name>
    <dbReference type="NCBI Taxonomy" id="1075417"/>
    <lineage>
        <taxon>Bacteria</taxon>
        <taxon>Pseudomonadati</taxon>
        <taxon>Bacteroidota</taxon>
        <taxon>Cytophagia</taxon>
        <taxon>Cytophagales</taxon>
        <taxon>Catalimonadaceae</taxon>
        <taxon>Catalinimonas</taxon>
    </lineage>
</organism>
<feature type="transmembrane region" description="Helical" evidence="1">
    <location>
        <begin position="349"/>
        <end position="370"/>
    </location>
</feature>
<sequence>MASPSPSFNLRKLFNDLHLWLGIASGLVLFLVCLSGTVYTFRSEIEEALASEKYRINVPAEAVRLSPETILRQLQQTQAGVVGAITVPADPARPYEVSVKTSPEERHGTTFLINPYTGTVQGTTESAAADFFMFMFRMHRWLLMEQSVGRVIVGVSTLIFVSLILTGLVLWWPKKRKQWKQGFTVKTSGNWKRINHDLHNTLGFYAFGLLLVMALTGLCWSFEWYRDGLSNVLGAKVFGGRGGKPTQVAPHPEMTALPASAFLTLADEQLPYEGDTQLSLPNDPETAVTVRKHRVGFFALAASDKLEFDPYTGEVLKQEIFADKPLNEQIAGLIRPLHTGEVYGTFSKILYFLACLIGTSLPVTGTIIWINKLKKKVKRQKSAARQPQPVR</sequence>
<reference evidence="3 4" key="1">
    <citation type="submission" date="2016-10" db="EMBL/GenBank/DDBJ databases">
        <authorList>
            <person name="de Groot N.N."/>
        </authorList>
    </citation>
    <scope>NUCLEOTIDE SEQUENCE [LARGE SCALE GENOMIC DNA]</scope>
    <source>
        <strain evidence="3 4">DSM 25186</strain>
    </source>
</reference>
<evidence type="ECO:0000313" key="4">
    <source>
        <dbReference type="Proteomes" id="UP000198510"/>
    </source>
</evidence>
<dbReference type="Pfam" id="PF03929">
    <property type="entry name" value="PepSY_TM"/>
    <property type="match status" value="1"/>
</dbReference>